<evidence type="ECO:0000256" key="5">
    <source>
        <dbReference type="PIRSR" id="PIRSR604294-1"/>
    </source>
</evidence>
<dbReference type="GO" id="GO:0046872">
    <property type="term" value="F:metal ion binding"/>
    <property type="evidence" value="ECO:0007669"/>
    <property type="project" value="UniProtKB-KW"/>
</dbReference>
<comment type="caution">
    <text evidence="6">The sequence shown here is derived from an EMBL/GenBank/DDBJ whole genome shotgun (WGS) entry which is preliminary data.</text>
</comment>
<feature type="binding site" evidence="5">
    <location>
        <position position="370"/>
    </location>
    <ligand>
        <name>Fe cation</name>
        <dbReference type="ChEBI" id="CHEBI:24875"/>
        <note>catalytic</note>
    </ligand>
</feature>
<dbReference type="Proteomes" id="UP001186944">
    <property type="component" value="Unassembled WGS sequence"/>
</dbReference>
<accession>A0AA88XDP8</accession>
<keyword evidence="3" id="KW-0560">Oxidoreductase</keyword>
<feature type="binding site" evidence="5">
    <location>
        <position position="59"/>
    </location>
    <ligand>
        <name>Fe cation</name>
        <dbReference type="ChEBI" id="CHEBI:24875"/>
        <note>catalytic</note>
    </ligand>
</feature>
<proteinExistence type="inferred from homology"/>
<evidence type="ECO:0000313" key="7">
    <source>
        <dbReference type="Proteomes" id="UP001186944"/>
    </source>
</evidence>
<dbReference type="EMBL" id="VSWD01000014">
    <property type="protein sequence ID" value="KAK3083360.1"/>
    <property type="molecule type" value="Genomic_DNA"/>
</dbReference>
<dbReference type="InterPro" id="IPR004294">
    <property type="entry name" value="Carotenoid_Oase"/>
</dbReference>
<organism evidence="6 7">
    <name type="scientific">Pinctada imbricata</name>
    <name type="common">Atlantic pearl-oyster</name>
    <name type="synonym">Pinctada martensii</name>
    <dbReference type="NCBI Taxonomy" id="66713"/>
    <lineage>
        <taxon>Eukaryota</taxon>
        <taxon>Metazoa</taxon>
        <taxon>Spiralia</taxon>
        <taxon>Lophotrochozoa</taxon>
        <taxon>Mollusca</taxon>
        <taxon>Bivalvia</taxon>
        <taxon>Autobranchia</taxon>
        <taxon>Pteriomorphia</taxon>
        <taxon>Pterioida</taxon>
        <taxon>Pterioidea</taxon>
        <taxon>Pteriidae</taxon>
        <taxon>Pinctada</taxon>
    </lineage>
</organism>
<dbReference type="GO" id="GO:0010436">
    <property type="term" value="F:carotenoid dioxygenase activity"/>
    <property type="evidence" value="ECO:0007669"/>
    <property type="project" value="TreeGrafter"/>
</dbReference>
<dbReference type="GO" id="GO:0003834">
    <property type="term" value="F:beta-carotene 15,15'-dioxygenase activity"/>
    <property type="evidence" value="ECO:0007669"/>
    <property type="project" value="TreeGrafter"/>
</dbReference>
<feature type="binding site" evidence="5">
    <location>
        <position position="177"/>
    </location>
    <ligand>
        <name>Fe cation</name>
        <dbReference type="ChEBI" id="CHEBI:24875"/>
        <note>catalytic</note>
    </ligand>
</feature>
<evidence type="ECO:0000256" key="1">
    <source>
        <dbReference type="ARBA" id="ARBA00006787"/>
    </source>
</evidence>
<evidence type="ECO:0000256" key="2">
    <source>
        <dbReference type="ARBA" id="ARBA00022723"/>
    </source>
</evidence>
<reference evidence="6" key="1">
    <citation type="submission" date="2019-08" db="EMBL/GenBank/DDBJ databases">
        <title>The improved chromosome-level genome for the pearl oyster Pinctada fucata martensii using PacBio sequencing and Hi-C.</title>
        <authorList>
            <person name="Zheng Z."/>
        </authorList>
    </citation>
    <scope>NUCLEOTIDE SEQUENCE</scope>
    <source>
        <strain evidence="6">ZZ-2019</strain>
        <tissue evidence="6">Adductor muscle</tissue>
    </source>
</reference>
<evidence type="ECO:0000256" key="3">
    <source>
        <dbReference type="ARBA" id="ARBA00023002"/>
    </source>
</evidence>
<dbReference type="AlphaFoldDB" id="A0AA88XDP8"/>
<keyword evidence="2 5" id="KW-0479">Metal-binding</keyword>
<keyword evidence="7" id="KW-1185">Reference proteome</keyword>
<protein>
    <submittedName>
        <fullName evidence="6">Uncharacterized protein</fullName>
    </submittedName>
</protein>
<name>A0AA88XDP8_PINIB</name>
<dbReference type="PANTHER" id="PTHR10543">
    <property type="entry name" value="BETA-CAROTENE DIOXYGENASE"/>
    <property type="match status" value="1"/>
</dbReference>
<dbReference type="Pfam" id="PF03055">
    <property type="entry name" value="RPE65"/>
    <property type="match status" value="1"/>
</dbReference>
<gene>
    <name evidence="6" type="ORF">FSP39_020747</name>
</gene>
<keyword evidence="4 5" id="KW-0408">Iron</keyword>
<comment type="cofactor">
    <cofactor evidence="5">
        <name>Fe(2+)</name>
        <dbReference type="ChEBI" id="CHEBI:29033"/>
    </cofactor>
    <text evidence="5">Binds 1 Fe(2+) ion per subunit.</text>
</comment>
<sequence length="376" mass="42928">MDNPVVNIYHFSSDLVVLNDIWTVYTINDKTLDLAEKILAELPGVHIGFPYISHMSSAHPLPEPGTGNHISFIGSVSVLPGLKHILHVVRVKSAHERELITSIHLDKMPYIHSFSVTKKYIMMIGSPYYFDVDQMIEKLSVGSAMKWEKGEPAVIYVIDLTNGSTRSFKTETMFSMHHINAFEIDNNRLAMDVVAYSEANSFSAMSLEYLRNETQRDEFTSPSQIRRYTVDLRSGIVNTATFQNFSIQPLASQIELPTINENYRFRNYCYVYSVMYKADNKSYSNMAIMKKDLCHVGSKSRDKIWCAKHHYLNEAWFVPNPAATEEDDGVLVFPVFDGVNKTSYLAMLDANTMKLVNRAYMPTLVPFTFHGRLFHS</sequence>
<comment type="similarity">
    <text evidence="1">Belongs to the carotenoid oxygenase family.</text>
</comment>
<feature type="binding site" evidence="5">
    <location>
        <position position="112"/>
    </location>
    <ligand>
        <name>Fe cation</name>
        <dbReference type="ChEBI" id="CHEBI:24875"/>
        <note>catalytic</note>
    </ligand>
</feature>
<evidence type="ECO:0000256" key="4">
    <source>
        <dbReference type="ARBA" id="ARBA00023004"/>
    </source>
</evidence>
<dbReference type="GO" id="GO:0016121">
    <property type="term" value="P:carotene catabolic process"/>
    <property type="evidence" value="ECO:0007669"/>
    <property type="project" value="TreeGrafter"/>
</dbReference>
<dbReference type="GO" id="GO:0042574">
    <property type="term" value="P:retinal metabolic process"/>
    <property type="evidence" value="ECO:0007669"/>
    <property type="project" value="TreeGrafter"/>
</dbReference>
<dbReference type="PANTHER" id="PTHR10543:SF24">
    <property type="entry name" value="CAROTENOID ISOMEROOXYGENASE"/>
    <property type="match status" value="1"/>
</dbReference>
<evidence type="ECO:0000313" key="6">
    <source>
        <dbReference type="EMBL" id="KAK3083360.1"/>
    </source>
</evidence>